<comment type="caution">
    <text evidence="4">The sequence shown here is derived from an EMBL/GenBank/DDBJ whole genome shotgun (WGS) entry which is preliminary data.</text>
</comment>
<accession>A0AAW2ZJF5</accession>
<organism evidence="4 5">
    <name type="scientific">Acrasis kona</name>
    <dbReference type="NCBI Taxonomy" id="1008807"/>
    <lineage>
        <taxon>Eukaryota</taxon>
        <taxon>Discoba</taxon>
        <taxon>Heterolobosea</taxon>
        <taxon>Tetramitia</taxon>
        <taxon>Eutetramitia</taxon>
        <taxon>Acrasidae</taxon>
        <taxon>Acrasis</taxon>
    </lineage>
</organism>
<dbReference type="InterPro" id="IPR011990">
    <property type="entry name" value="TPR-like_helical_dom_sf"/>
</dbReference>
<dbReference type="PANTHER" id="PTHR44858">
    <property type="entry name" value="TETRATRICOPEPTIDE REPEAT PROTEIN 6"/>
    <property type="match status" value="1"/>
</dbReference>
<proteinExistence type="predicted"/>
<dbReference type="PANTHER" id="PTHR44858:SF1">
    <property type="entry name" value="UDP-N-ACETYLGLUCOSAMINE--PEPTIDE N-ACETYLGLUCOSAMINYLTRANSFERASE SPINDLY-RELATED"/>
    <property type="match status" value="1"/>
</dbReference>
<dbReference type="Gene3D" id="1.25.40.10">
    <property type="entry name" value="Tetratricopeptide repeat domain"/>
    <property type="match status" value="1"/>
</dbReference>
<keyword evidence="5" id="KW-1185">Reference proteome</keyword>
<reference evidence="4 5" key="1">
    <citation type="submission" date="2024-03" db="EMBL/GenBank/DDBJ databases">
        <title>The Acrasis kona genome and developmental transcriptomes reveal deep origins of eukaryotic multicellular pathways.</title>
        <authorList>
            <person name="Sheikh S."/>
            <person name="Fu C.-J."/>
            <person name="Brown M.W."/>
            <person name="Baldauf S.L."/>
        </authorList>
    </citation>
    <scope>NUCLEOTIDE SEQUENCE [LARGE SCALE GENOMIC DNA]</scope>
    <source>
        <strain evidence="4 5">ATCC MYA-3509</strain>
    </source>
</reference>
<name>A0AAW2ZJF5_9EUKA</name>
<evidence type="ECO:0000256" key="1">
    <source>
        <dbReference type="ARBA" id="ARBA00022737"/>
    </source>
</evidence>
<keyword evidence="2" id="KW-0802">TPR repeat</keyword>
<dbReference type="AlphaFoldDB" id="A0AAW2ZJF5"/>
<sequence>MLRFCTRRFVTIARPFPRAPLRFYARKAWGLDENDDVPTEKKTRKRAVKTDPAILETKDNTQKPEVVKRPRGRPRKNPLPPPEPETPTQDDSVSLEHDSTIELSVEDKMNGPVLRTDEEYEYENFDKSINKGEVPSKLSNLKIFDDYNIGDCYSYFAHETIKTEDVDAAIKMSTDMIESNEKLENDLEPLPKKILGLICRGLIHHLLLNEQDYALKDFQHLITLLEENANQVPKKLFAFAHACEAFSLSASMDLSDPDPQKKFKVLEGLNTALKIAPEFDETRFKRILFVNKSNFNQSLDDCNVLIKANRDPWAAFGLYHRGVLSMARDIFDGDQEPKDLLEQDNMRVYQRAIDDFSNCLKKKPDMLEAERDLSSLYITVGDYQNGIKHLDSLIEGLKKKNISFASALFSRALLKANLGDNESSFEDLDEVFRIEPSFVDVYQRIQQEAMKDFMNGQDEQ</sequence>
<evidence type="ECO:0000313" key="5">
    <source>
        <dbReference type="Proteomes" id="UP001431209"/>
    </source>
</evidence>
<dbReference type="EMBL" id="JAOPGA020001473">
    <property type="protein sequence ID" value="KAL0488752.1"/>
    <property type="molecule type" value="Genomic_DNA"/>
</dbReference>
<evidence type="ECO:0000256" key="2">
    <source>
        <dbReference type="ARBA" id="ARBA00022803"/>
    </source>
</evidence>
<protein>
    <submittedName>
        <fullName evidence="4">Uncharacterized protein</fullName>
    </submittedName>
</protein>
<evidence type="ECO:0000256" key="3">
    <source>
        <dbReference type="SAM" id="MobiDB-lite"/>
    </source>
</evidence>
<feature type="compositionally biased region" description="Basic and acidic residues" evidence="3">
    <location>
        <begin position="56"/>
        <end position="68"/>
    </location>
</feature>
<keyword evidence="1" id="KW-0677">Repeat</keyword>
<evidence type="ECO:0000313" key="4">
    <source>
        <dbReference type="EMBL" id="KAL0488752.1"/>
    </source>
</evidence>
<dbReference type="InterPro" id="IPR050498">
    <property type="entry name" value="Ycf3"/>
</dbReference>
<gene>
    <name evidence="4" type="ORF">AKO1_015819</name>
</gene>
<dbReference type="Proteomes" id="UP001431209">
    <property type="component" value="Unassembled WGS sequence"/>
</dbReference>
<dbReference type="GO" id="GO:0046813">
    <property type="term" value="P:receptor-mediated virion attachment to host cell"/>
    <property type="evidence" value="ECO:0007669"/>
    <property type="project" value="TreeGrafter"/>
</dbReference>
<feature type="region of interest" description="Disordered" evidence="3">
    <location>
        <begin position="32"/>
        <end position="96"/>
    </location>
</feature>
<dbReference type="SUPFAM" id="SSF48452">
    <property type="entry name" value="TPR-like"/>
    <property type="match status" value="2"/>
</dbReference>